<protein>
    <submittedName>
        <fullName evidence="2">Uncharacterized protein</fullName>
    </submittedName>
</protein>
<name>A0A7X5UM86_9PSEU</name>
<dbReference type="AlphaFoldDB" id="A0A7X5UM86"/>
<proteinExistence type="predicted"/>
<organism evidence="2 3">
    <name type="scientific">Saccharomonospora amisosensis</name>
    <dbReference type="NCBI Taxonomy" id="1128677"/>
    <lineage>
        <taxon>Bacteria</taxon>
        <taxon>Bacillati</taxon>
        <taxon>Actinomycetota</taxon>
        <taxon>Actinomycetes</taxon>
        <taxon>Pseudonocardiales</taxon>
        <taxon>Pseudonocardiaceae</taxon>
        <taxon>Saccharomonospora</taxon>
    </lineage>
</organism>
<evidence type="ECO:0000313" key="3">
    <source>
        <dbReference type="Proteomes" id="UP000545493"/>
    </source>
</evidence>
<gene>
    <name evidence="2" type="ORF">FHU38_000954</name>
</gene>
<dbReference type="Proteomes" id="UP000545493">
    <property type="component" value="Unassembled WGS sequence"/>
</dbReference>
<accession>A0A7X5UM86</accession>
<comment type="caution">
    <text evidence="2">The sequence shown here is derived from an EMBL/GenBank/DDBJ whole genome shotgun (WGS) entry which is preliminary data.</text>
</comment>
<evidence type="ECO:0000313" key="2">
    <source>
        <dbReference type="EMBL" id="NIJ10610.1"/>
    </source>
</evidence>
<keyword evidence="3" id="KW-1185">Reference proteome</keyword>
<dbReference type="SUPFAM" id="SSF46785">
    <property type="entry name" value="Winged helix' DNA-binding domain"/>
    <property type="match status" value="1"/>
</dbReference>
<dbReference type="RefSeq" id="WP_167166841.1">
    <property type="nucleotide sequence ID" value="NZ_JAAOYM010000001.1"/>
</dbReference>
<reference evidence="2 3" key="1">
    <citation type="submission" date="2020-03" db="EMBL/GenBank/DDBJ databases">
        <title>Sequencing the genomes of 1000 actinobacteria strains.</title>
        <authorList>
            <person name="Klenk H.-P."/>
        </authorList>
    </citation>
    <scope>NUCLEOTIDE SEQUENCE [LARGE SCALE GENOMIC DNA]</scope>
    <source>
        <strain evidence="2 3">DSM 45685</strain>
    </source>
</reference>
<evidence type="ECO:0000256" key="1">
    <source>
        <dbReference type="SAM" id="Coils"/>
    </source>
</evidence>
<dbReference type="EMBL" id="JAAOYM010000001">
    <property type="protein sequence ID" value="NIJ10610.1"/>
    <property type="molecule type" value="Genomic_DNA"/>
</dbReference>
<sequence length="173" mass="18589">MADLFGSSTGPAEPAVQVSGSLYRVRHFAEEARQGRLAALEALRRAEAEVDAYLARQAQARDAEVRAAGEGKVAADPRPTSAQAARTIAPRVGTQRARILAAIVEYGGLTDHELAERLGMLDNSVRPRRTELVSGGFAADSGRVRTHRGTAWVVWEATEEGRAWWRSLLGGAA</sequence>
<keyword evidence="1" id="KW-0175">Coiled coil</keyword>
<dbReference type="InterPro" id="IPR036390">
    <property type="entry name" value="WH_DNA-bd_sf"/>
</dbReference>
<feature type="coiled-coil region" evidence="1">
    <location>
        <begin position="29"/>
        <end position="63"/>
    </location>
</feature>